<evidence type="ECO:0000313" key="1">
    <source>
        <dbReference type="EMBL" id="SEB56480.1"/>
    </source>
</evidence>
<gene>
    <name evidence="1" type="ORF">SAMN05216452_2160</name>
</gene>
<dbReference type="EMBL" id="FNSL01000001">
    <property type="protein sequence ID" value="SEB56480.1"/>
    <property type="molecule type" value="Genomic_DNA"/>
</dbReference>
<dbReference type="Proteomes" id="UP000199064">
    <property type="component" value="Unassembled WGS sequence"/>
</dbReference>
<accession>A0A1H4KD56</accession>
<evidence type="ECO:0000313" key="2">
    <source>
        <dbReference type="Proteomes" id="UP000199064"/>
    </source>
</evidence>
<reference evidence="2" key="1">
    <citation type="submission" date="2016-10" db="EMBL/GenBank/DDBJ databases">
        <authorList>
            <person name="Varghese N."/>
            <person name="Submissions S."/>
        </authorList>
    </citation>
    <scope>NUCLEOTIDE SEQUENCE [LARGE SCALE GENOMIC DNA]</scope>
    <source>
        <strain evidence="2">ES.061</strain>
    </source>
</reference>
<name>A0A1H4KD56_9HYPH</name>
<proteinExistence type="predicted"/>
<organism evidence="1 2">
    <name type="scientific">Nitratireductor aquibiodomus</name>
    <dbReference type="NCBI Taxonomy" id="204799"/>
    <lineage>
        <taxon>Bacteria</taxon>
        <taxon>Pseudomonadati</taxon>
        <taxon>Pseudomonadota</taxon>
        <taxon>Alphaproteobacteria</taxon>
        <taxon>Hyphomicrobiales</taxon>
        <taxon>Phyllobacteriaceae</taxon>
        <taxon>Nitratireductor</taxon>
    </lineage>
</organism>
<dbReference type="AlphaFoldDB" id="A0A1H4KD56"/>
<sequence>MLRDASQDMAIHLKDRLRDIRDFVRSHRHERQATAAAGRHFSDMEKLLARAASMVDDTLTLAETASRTVLPGAHKHELVLWPLGEYFSDPGSGERAFRRHMYRAAKALAATLKETEPPVIRETGFTAAHETLRQRQGNIVLALRNASGPEIKRSLLAGMLAHLVQDVCRNALSDPATPASAQDAKTAIRVFAPGLLASALMAFDDSLPASDLLDIATLAIAARQDRMARSLAADQPIADLTAVFESLLTHLP</sequence>
<keyword evidence="2" id="KW-1185">Reference proteome</keyword>
<protein>
    <submittedName>
        <fullName evidence="1">Uncharacterized protein</fullName>
    </submittedName>
</protein>
<dbReference type="RefSeq" id="WP_244509043.1">
    <property type="nucleotide sequence ID" value="NZ_FNSL01000001.1"/>
</dbReference>